<reference evidence="15" key="1">
    <citation type="submission" date="2021-01" db="UniProtKB">
        <authorList>
            <consortium name="EnsemblMetazoa"/>
        </authorList>
    </citation>
    <scope>IDENTIFICATION</scope>
</reference>
<keyword evidence="10" id="KW-0539">Nucleus</keyword>
<dbReference type="GO" id="GO:0003723">
    <property type="term" value="F:RNA binding"/>
    <property type="evidence" value="ECO:0007669"/>
    <property type="project" value="UniProtKB-KW"/>
</dbReference>
<dbReference type="InterPro" id="IPR036875">
    <property type="entry name" value="Znf_CCHC_sf"/>
</dbReference>
<evidence type="ECO:0000259" key="14">
    <source>
        <dbReference type="PROSITE" id="PS50158"/>
    </source>
</evidence>
<dbReference type="Pfam" id="PF14608">
    <property type="entry name" value="zf-CCCH_2"/>
    <property type="match status" value="3"/>
</dbReference>
<dbReference type="GO" id="GO:0006397">
    <property type="term" value="P:mRNA processing"/>
    <property type="evidence" value="ECO:0007669"/>
    <property type="project" value="UniProtKB-KW"/>
</dbReference>
<feature type="zinc finger region" description="C3H1-type" evidence="11">
    <location>
        <begin position="90"/>
        <end position="117"/>
    </location>
</feature>
<dbReference type="SMART" id="SM00343">
    <property type="entry name" value="ZnF_C2HC"/>
    <property type="match status" value="2"/>
</dbReference>
<dbReference type="GO" id="GO:0005634">
    <property type="term" value="C:nucleus"/>
    <property type="evidence" value="ECO:0007669"/>
    <property type="project" value="UniProtKB-SubCell"/>
</dbReference>
<evidence type="ECO:0000256" key="9">
    <source>
        <dbReference type="ARBA" id="ARBA00022884"/>
    </source>
</evidence>
<dbReference type="PANTHER" id="PTHR23102:SF24">
    <property type="entry name" value="CLEAVAGE AND POLYADENYLATION SPECIFICITY FACTOR SUBUNIT 4"/>
    <property type="match status" value="1"/>
</dbReference>
<keyword evidence="6" id="KW-0677">Repeat</keyword>
<name>A0A7M5UYF2_9CNID</name>
<evidence type="ECO:0000256" key="1">
    <source>
        <dbReference type="ARBA" id="ARBA00004123"/>
    </source>
</evidence>
<proteinExistence type="inferred from homology"/>
<evidence type="ECO:0000256" key="8">
    <source>
        <dbReference type="ARBA" id="ARBA00022833"/>
    </source>
</evidence>
<feature type="domain" description="C3H1-type" evidence="13">
    <location>
        <begin position="118"/>
        <end position="145"/>
    </location>
</feature>
<evidence type="ECO:0000256" key="4">
    <source>
        <dbReference type="ARBA" id="ARBA00022664"/>
    </source>
</evidence>
<evidence type="ECO:0000256" key="12">
    <source>
        <dbReference type="SAM" id="MobiDB-lite"/>
    </source>
</evidence>
<keyword evidence="5 11" id="KW-0479">Metal-binding</keyword>
<feature type="domain" description="C3H1-type" evidence="13">
    <location>
        <begin position="35"/>
        <end position="61"/>
    </location>
</feature>
<dbReference type="EnsemblMetazoa" id="CLYHEMT008024.1">
    <property type="protein sequence ID" value="CLYHEMP008024.1"/>
    <property type="gene ID" value="CLYHEMG008024"/>
</dbReference>
<feature type="compositionally biased region" description="Low complexity" evidence="12">
    <location>
        <begin position="221"/>
        <end position="234"/>
    </location>
</feature>
<dbReference type="PROSITE" id="PS50158">
    <property type="entry name" value="ZF_CCHC"/>
    <property type="match status" value="2"/>
</dbReference>
<dbReference type="PANTHER" id="PTHR23102">
    <property type="entry name" value="CLEAVAGE AND POLYADENYLATION SPECIFICITY FACTOR SUBUNIT 4-RELATED"/>
    <property type="match status" value="1"/>
</dbReference>
<feature type="domain" description="CCHC-type" evidence="14">
    <location>
        <begin position="289"/>
        <end position="303"/>
    </location>
</feature>
<dbReference type="InterPro" id="IPR045348">
    <property type="entry name" value="CPSF4/Yth1"/>
</dbReference>
<dbReference type="SUPFAM" id="SSF57756">
    <property type="entry name" value="Retrovirus zinc finger-like domains"/>
    <property type="match status" value="1"/>
</dbReference>
<dbReference type="InterPro" id="IPR001878">
    <property type="entry name" value="Znf_CCHC"/>
</dbReference>
<evidence type="ECO:0000256" key="7">
    <source>
        <dbReference type="ARBA" id="ARBA00022771"/>
    </source>
</evidence>
<feature type="region of interest" description="Disordered" evidence="12">
    <location>
        <begin position="339"/>
        <end position="365"/>
    </location>
</feature>
<dbReference type="Gene3D" id="4.10.60.10">
    <property type="entry name" value="Zinc finger, CCHC-type"/>
    <property type="match status" value="1"/>
</dbReference>
<dbReference type="AlphaFoldDB" id="A0A7M5UYF2"/>
<evidence type="ECO:0000256" key="10">
    <source>
        <dbReference type="ARBA" id="ARBA00023242"/>
    </source>
</evidence>
<organism evidence="15 16">
    <name type="scientific">Clytia hemisphaerica</name>
    <dbReference type="NCBI Taxonomy" id="252671"/>
    <lineage>
        <taxon>Eukaryota</taxon>
        <taxon>Metazoa</taxon>
        <taxon>Cnidaria</taxon>
        <taxon>Hydrozoa</taxon>
        <taxon>Hydroidolina</taxon>
        <taxon>Leptothecata</taxon>
        <taxon>Obeliida</taxon>
        <taxon>Clytiidae</taxon>
        <taxon>Clytia</taxon>
    </lineage>
</organism>
<keyword evidence="9" id="KW-0694">RNA-binding</keyword>
<feature type="zinc finger region" description="C3H1-type" evidence="11">
    <location>
        <begin position="147"/>
        <end position="169"/>
    </location>
</feature>
<accession>A0A7M5UYF2</accession>
<dbReference type="InterPro" id="IPR036855">
    <property type="entry name" value="Znf_CCCH_sf"/>
</dbReference>
<keyword evidence="8 11" id="KW-0862">Zinc</keyword>
<dbReference type="SMART" id="SM00356">
    <property type="entry name" value="ZnF_C3H1"/>
    <property type="match status" value="5"/>
</dbReference>
<dbReference type="SUPFAM" id="SSF90229">
    <property type="entry name" value="CCCH zinc finger"/>
    <property type="match status" value="1"/>
</dbReference>
<dbReference type="FunFam" id="4.10.1000.10:FF:000012">
    <property type="entry name" value="cleavage and polyadenylation specificity factor subunit 4"/>
    <property type="match status" value="1"/>
</dbReference>
<feature type="domain" description="C3H1-type" evidence="13">
    <location>
        <begin position="147"/>
        <end position="169"/>
    </location>
</feature>
<evidence type="ECO:0000313" key="16">
    <source>
        <dbReference type="Proteomes" id="UP000594262"/>
    </source>
</evidence>
<evidence type="ECO:0000256" key="5">
    <source>
        <dbReference type="ARBA" id="ARBA00022723"/>
    </source>
</evidence>
<keyword evidence="16" id="KW-1185">Reference proteome</keyword>
<feature type="region of interest" description="Disordered" evidence="12">
    <location>
        <begin position="212"/>
        <end position="257"/>
    </location>
</feature>
<evidence type="ECO:0000256" key="3">
    <source>
        <dbReference type="ARBA" id="ARBA00016264"/>
    </source>
</evidence>
<evidence type="ECO:0000313" key="15">
    <source>
        <dbReference type="EnsemblMetazoa" id="CLYHEMP008024.1"/>
    </source>
</evidence>
<feature type="zinc finger region" description="C3H1-type" evidence="11">
    <location>
        <begin position="118"/>
        <end position="145"/>
    </location>
</feature>
<dbReference type="RefSeq" id="XP_066917372.1">
    <property type="nucleotide sequence ID" value="XM_067061271.1"/>
</dbReference>
<dbReference type="Proteomes" id="UP000594262">
    <property type="component" value="Unplaced"/>
</dbReference>
<protein>
    <recommendedName>
        <fullName evidence="3">Cleavage and polyadenylation specificity factor subunit 4</fullName>
    </recommendedName>
</protein>
<dbReference type="OrthoDB" id="1914176at2759"/>
<feature type="domain" description="C3H1-type" evidence="13">
    <location>
        <begin position="62"/>
        <end position="89"/>
    </location>
</feature>
<evidence type="ECO:0000256" key="11">
    <source>
        <dbReference type="PROSITE-ProRule" id="PRU00723"/>
    </source>
</evidence>
<feature type="zinc finger region" description="C3H1-type" evidence="11">
    <location>
        <begin position="62"/>
        <end position="89"/>
    </location>
</feature>
<evidence type="ECO:0000259" key="13">
    <source>
        <dbReference type="PROSITE" id="PS50103"/>
    </source>
</evidence>
<dbReference type="InterPro" id="IPR000571">
    <property type="entry name" value="Znf_CCCH"/>
</dbReference>
<dbReference type="Pfam" id="PF18345">
    <property type="entry name" value="zf_CCCH_4"/>
    <property type="match status" value="1"/>
</dbReference>
<dbReference type="PROSITE" id="PS50103">
    <property type="entry name" value="ZF_C3H1"/>
    <property type="match status" value="5"/>
</dbReference>
<evidence type="ECO:0000256" key="6">
    <source>
        <dbReference type="ARBA" id="ARBA00022737"/>
    </source>
</evidence>
<keyword evidence="7 11" id="KW-0863">Zinc-finger</keyword>
<feature type="domain" description="C3H1-type" evidence="13">
    <location>
        <begin position="90"/>
        <end position="117"/>
    </location>
</feature>
<sequence>MDDIIANVDNMRFDIEVALEMQLGIQPLPFPGMDKSASAICDFFISNRCTRGQLCPLRHVRGNQAIVCKHWLRGLCKKGDDCEFLHKYDMEKMPECYFYIKYGQCSNKECPFLHLNPEDKIKDCPWYDRGFCKHGPNCKNRHVRRVMCVNYLCGFCPEGKECKFSHPRFEVQIVEERKPFAHIVCHACGEQGHKSTHCAVARRLNAEAAMRGETVPDAQSTTQQTEETTNPTENKAPPQRAHRPPAGMPRERIEPPAPTIVQGDPNAVGGGGGAAFVPFGKRPLEFVTCYKCRGKGHYANRCPFSTNQHRPPAGIPMSMQRYPMQHHHHQPHFIQPNTQPVVQQQQQQQVPQVSQVPQPQQQPVS</sequence>
<dbReference type="GO" id="GO:0008270">
    <property type="term" value="F:zinc ion binding"/>
    <property type="evidence" value="ECO:0007669"/>
    <property type="project" value="UniProtKB-KW"/>
</dbReference>
<evidence type="ECO:0000256" key="2">
    <source>
        <dbReference type="ARBA" id="ARBA00008907"/>
    </source>
</evidence>
<comment type="similarity">
    <text evidence="2">Belongs to the CPSF4/YTH1 family.</text>
</comment>
<dbReference type="Pfam" id="PF00098">
    <property type="entry name" value="zf-CCHC"/>
    <property type="match status" value="1"/>
</dbReference>
<feature type="domain" description="CCHC-type" evidence="14">
    <location>
        <begin position="185"/>
        <end position="198"/>
    </location>
</feature>
<keyword evidence="4" id="KW-0507">mRNA processing</keyword>
<dbReference type="Gene3D" id="4.10.1000.10">
    <property type="entry name" value="Zinc finger, CCCH-type"/>
    <property type="match status" value="1"/>
</dbReference>
<dbReference type="GeneID" id="136804665"/>
<feature type="zinc finger region" description="C3H1-type" evidence="11">
    <location>
        <begin position="35"/>
        <end position="61"/>
    </location>
</feature>
<comment type="subcellular location">
    <subcellularLocation>
        <location evidence="1">Nucleus</location>
    </subcellularLocation>
</comment>